<dbReference type="RefSeq" id="XP_024498841.1">
    <property type="nucleotide sequence ID" value="XM_024648252.1"/>
</dbReference>
<keyword evidence="3" id="KW-1185">Reference proteome</keyword>
<evidence type="ECO:0000313" key="5">
    <source>
        <dbReference type="WormBase" id="SRAE_X000137600"/>
    </source>
</evidence>
<evidence type="ECO:0000313" key="2">
    <source>
        <dbReference type="EMBL" id="CEF59630.1"/>
    </source>
</evidence>
<gene>
    <name evidence="2 4 5" type="ORF">SRAE_X000137600</name>
</gene>
<dbReference type="Proteomes" id="UP000035682">
    <property type="component" value="Unplaced"/>
</dbReference>
<organism evidence="2">
    <name type="scientific">Strongyloides ratti</name>
    <name type="common">Parasitic roundworm</name>
    <dbReference type="NCBI Taxonomy" id="34506"/>
    <lineage>
        <taxon>Eukaryota</taxon>
        <taxon>Metazoa</taxon>
        <taxon>Ecdysozoa</taxon>
        <taxon>Nematoda</taxon>
        <taxon>Chromadorea</taxon>
        <taxon>Rhabditida</taxon>
        <taxon>Tylenchina</taxon>
        <taxon>Panagrolaimomorpha</taxon>
        <taxon>Strongyloidoidea</taxon>
        <taxon>Strongyloididae</taxon>
        <taxon>Strongyloides</taxon>
    </lineage>
</organism>
<protein>
    <submittedName>
        <fullName evidence="2 4">Uncharacterized protein</fullName>
    </submittedName>
</protein>
<dbReference type="WBParaSite" id="SRAE_X000137600.1">
    <property type="protein sequence ID" value="SRAE_X000137600.1"/>
    <property type="gene ID" value="WBGene00266944"/>
</dbReference>
<reference evidence="4" key="3">
    <citation type="submission" date="2020-12" db="UniProtKB">
        <authorList>
            <consortium name="WormBaseParasite"/>
        </authorList>
    </citation>
    <scope>IDENTIFICATION</scope>
</reference>
<evidence type="ECO:0000256" key="1">
    <source>
        <dbReference type="SAM" id="MobiDB-lite"/>
    </source>
</evidence>
<dbReference type="EMBL" id="LN609396">
    <property type="protein sequence ID" value="CEF59630.1"/>
    <property type="molecule type" value="Genomic_DNA"/>
</dbReference>
<dbReference type="CTD" id="36384438"/>
<accession>A0A090KUT9</accession>
<evidence type="ECO:0000313" key="3">
    <source>
        <dbReference type="Proteomes" id="UP000035682"/>
    </source>
</evidence>
<dbReference type="AlphaFoldDB" id="A0A090KUT9"/>
<proteinExistence type="predicted"/>
<feature type="region of interest" description="Disordered" evidence="1">
    <location>
        <begin position="36"/>
        <end position="78"/>
    </location>
</feature>
<feature type="compositionally biased region" description="Basic residues" evidence="1">
    <location>
        <begin position="58"/>
        <end position="70"/>
    </location>
</feature>
<reference evidence="2" key="1">
    <citation type="submission" date="2014-09" db="EMBL/GenBank/DDBJ databases">
        <authorList>
            <person name="Aslett A.Martin."/>
        </authorList>
    </citation>
    <scope>NUCLEOTIDE SEQUENCE</scope>
    <source>
        <strain evidence="2">ED321 Heterogonic</strain>
    </source>
</reference>
<sequence length="212" mass="24659">MAYTRQRSKKSTDSNESFTTKIKDILACKNITIRRKINNSDNFPTTNKDSKNTTSKNNKMKKQKQKKGKGKEKEKEKLLLDTEFSPLSNLKTDSSDTSEKNDDAINDYQNKIDYCDTKKVNNVKKNSRGKSKKKVEENFDKNCTEDLHVNSKLLSQISILEELNNSMDNLEKIKMYINGPFIEAIMQTKDEETIKYYCEELYLYCNSINLNK</sequence>
<name>A0A090KUT9_STRRB</name>
<reference evidence="3" key="2">
    <citation type="submission" date="2014-09" db="EMBL/GenBank/DDBJ databases">
        <authorList>
            <person name="Martin A.A."/>
        </authorList>
    </citation>
    <scope>NUCLEOTIDE SEQUENCE</scope>
    <source>
        <strain evidence="3">ED321</strain>
    </source>
</reference>
<evidence type="ECO:0000313" key="4">
    <source>
        <dbReference type="WBParaSite" id="SRAE_X000137600.1"/>
    </source>
</evidence>
<dbReference type="WormBase" id="SRAE_X000137600">
    <property type="protein sequence ID" value="SRP04360"/>
    <property type="gene ID" value="WBGene00266944"/>
</dbReference>
<dbReference type="GeneID" id="36384438"/>